<dbReference type="Pfam" id="PF01551">
    <property type="entry name" value="Peptidase_M23"/>
    <property type="match status" value="1"/>
</dbReference>
<dbReference type="CDD" id="cd12797">
    <property type="entry name" value="M23_peptidase"/>
    <property type="match status" value="1"/>
</dbReference>
<organism evidence="3">
    <name type="scientific">Magnetococcus massalia (strain MO-1)</name>
    <dbReference type="NCBI Taxonomy" id="451514"/>
    <lineage>
        <taxon>Bacteria</taxon>
        <taxon>Pseudomonadati</taxon>
        <taxon>Pseudomonadota</taxon>
        <taxon>Magnetococcia</taxon>
        <taxon>Magnetococcales</taxon>
        <taxon>Magnetococcaceae</taxon>
        <taxon>Magnetococcus</taxon>
    </lineage>
</organism>
<feature type="signal peptide" evidence="1">
    <location>
        <begin position="1"/>
        <end position="24"/>
    </location>
</feature>
<reference evidence="3" key="1">
    <citation type="submission" date="2015-04" db="EMBL/GenBank/DDBJ databases">
        <authorList>
            <person name="Syromyatnikov M.Y."/>
            <person name="Popov V.N."/>
        </authorList>
    </citation>
    <scope>NUCLEOTIDE SEQUENCE</scope>
    <source>
        <strain evidence="3">MO-1</strain>
    </source>
</reference>
<name>A0A1S7LGF1_MAGMO</name>
<evidence type="ECO:0000259" key="2">
    <source>
        <dbReference type="Pfam" id="PF01551"/>
    </source>
</evidence>
<evidence type="ECO:0000256" key="1">
    <source>
        <dbReference type="SAM" id="SignalP"/>
    </source>
</evidence>
<dbReference type="InterPro" id="IPR016047">
    <property type="entry name" value="M23ase_b-sheet_dom"/>
</dbReference>
<dbReference type="EMBL" id="LO017727">
    <property type="protein sequence ID" value="CRH04866.1"/>
    <property type="molecule type" value="Genomic_DNA"/>
</dbReference>
<dbReference type="SUPFAM" id="SSF51261">
    <property type="entry name" value="Duplicated hybrid motif"/>
    <property type="match status" value="1"/>
</dbReference>
<dbReference type="PANTHER" id="PTHR21666:SF285">
    <property type="entry name" value="M23 FAMILY METALLOPEPTIDASE"/>
    <property type="match status" value="1"/>
</dbReference>
<dbReference type="InterPro" id="IPR011055">
    <property type="entry name" value="Dup_hybrid_motif"/>
</dbReference>
<sequence length="285" mass="30785">MFKPLTRRLWLVSLSLLISSTAWAKPSIELSGKLVPGSAVLLQVIDAPPGSRFQGSLAGKSFPMTSQGQALVALDMETKPGKHWLAVTLTDPNGQQQHLGRPIVAYKRDYKTERINGLPKKKVELNPKDLTRAGKESRAIKATYKLRGGVTGYTGQFAMPTHGRFSGVFGSRRILNGKSRRPHNGVDIAAPTGTPIHAIAPAEVVLTGKDYFFTGNTVVLHHGHGVISLYAHMDSIAVEKGQMVAQGTPIGTIGMTGRVTGPHLHWGTLVRGKRVDPLMLPGIRK</sequence>
<dbReference type="PANTHER" id="PTHR21666">
    <property type="entry name" value="PEPTIDASE-RELATED"/>
    <property type="match status" value="1"/>
</dbReference>
<evidence type="ECO:0000313" key="3">
    <source>
        <dbReference type="EMBL" id="CRH04866.1"/>
    </source>
</evidence>
<dbReference type="AlphaFoldDB" id="A0A1S7LGF1"/>
<protein>
    <recommendedName>
        <fullName evidence="2">M23ase beta-sheet core domain-containing protein</fullName>
    </recommendedName>
</protein>
<keyword evidence="1" id="KW-0732">Signal</keyword>
<accession>A0A1S7LGF1</accession>
<gene>
    <name evidence="3" type="ORF">MAGMO_0662</name>
</gene>
<feature type="domain" description="M23ase beta-sheet core" evidence="2">
    <location>
        <begin position="182"/>
        <end position="277"/>
    </location>
</feature>
<dbReference type="Gene3D" id="2.70.70.10">
    <property type="entry name" value="Glucose Permease (Domain IIA)"/>
    <property type="match status" value="1"/>
</dbReference>
<dbReference type="GO" id="GO:0004222">
    <property type="term" value="F:metalloendopeptidase activity"/>
    <property type="evidence" value="ECO:0007669"/>
    <property type="project" value="TreeGrafter"/>
</dbReference>
<feature type="chain" id="PRO_5013046002" description="M23ase beta-sheet core domain-containing protein" evidence="1">
    <location>
        <begin position="25"/>
        <end position="285"/>
    </location>
</feature>
<dbReference type="InterPro" id="IPR050570">
    <property type="entry name" value="Cell_wall_metabolism_enzyme"/>
</dbReference>
<proteinExistence type="predicted"/>